<evidence type="ECO:0000256" key="1">
    <source>
        <dbReference type="SAM" id="MobiDB-lite"/>
    </source>
</evidence>
<feature type="domain" description="CxC2-like cysteine cluster KDZ transposase-associated" evidence="2">
    <location>
        <begin position="251"/>
        <end position="294"/>
    </location>
</feature>
<proteinExistence type="predicted"/>
<protein>
    <recommendedName>
        <fullName evidence="2">CxC2-like cysteine cluster KDZ transposase-associated domain-containing protein</fullName>
    </recommendedName>
</protein>
<name>A0A0D0CCM7_9AGAR</name>
<dbReference type="Pfam" id="PF18803">
    <property type="entry name" value="CxC2"/>
    <property type="match status" value="1"/>
</dbReference>
<dbReference type="OrthoDB" id="3235114at2759"/>
<evidence type="ECO:0000313" key="4">
    <source>
        <dbReference type="Proteomes" id="UP000053593"/>
    </source>
</evidence>
<dbReference type="Pfam" id="PF18758">
    <property type="entry name" value="KDZ"/>
    <property type="match status" value="1"/>
</dbReference>
<keyword evidence="4" id="KW-1185">Reference proteome</keyword>
<accession>A0A0D0CCM7</accession>
<dbReference type="InterPro" id="IPR041457">
    <property type="entry name" value="CxC2_KDZ-assoc"/>
</dbReference>
<gene>
    <name evidence="3" type="ORF">GYMLUDRAFT_251034</name>
</gene>
<reference evidence="3 4" key="1">
    <citation type="submission" date="2014-04" db="EMBL/GenBank/DDBJ databases">
        <title>Evolutionary Origins and Diversification of the Mycorrhizal Mutualists.</title>
        <authorList>
            <consortium name="DOE Joint Genome Institute"/>
            <consortium name="Mycorrhizal Genomics Consortium"/>
            <person name="Kohler A."/>
            <person name="Kuo A."/>
            <person name="Nagy L.G."/>
            <person name="Floudas D."/>
            <person name="Copeland A."/>
            <person name="Barry K.W."/>
            <person name="Cichocki N."/>
            <person name="Veneault-Fourrey C."/>
            <person name="LaButti K."/>
            <person name="Lindquist E.A."/>
            <person name="Lipzen A."/>
            <person name="Lundell T."/>
            <person name="Morin E."/>
            <person name="Murat C."/>
            <person name="Riley R."/>
            <person name="Ohm R."/>
            <person name="Sun H."/>
            <person name="Tunlid A."/>
            <person name="Henrissat B."/>
            <person name="Grigoriev I.V."/>
            <person name="Hibbett D.S."/>
            <person name="Martin F."/>
        </authorList>
    </citation>
    <scope>NUCLEOTIDE SEQUENCE [LARGE SCALE GENOMIC DNA]</scope>
    <source>
        <strain evidence="3 4">FD-317 M1</strain>
    </source>
</reference>
<evidence type="ECO:0000259" key="2">
    <source>
        <dbReference type="Pfam" id="PF18803"/>
    </source>
</evidence>
<dbReference type="HOGENOM" id="CLU_003703_13_0_1"/>
<dbReference type="InterPro" id="IPR040521">
    <property type="entry name" value="KDZ"/>
</dbReference>
<dbReference type="AlphaFoldDB" id="A0A0D0CCM7"/>
<organism evidence="3 4">
    <name type="scientific">Collybiopsis luxurians FD-317 M1</name>
    <dbReference type="NCBI Taxonomy" id="944289"/>
    <lineage>
        <taxon>Eukaryota</taxon>
        <taxon>Fungi</taxon>
        <taxon>Dikarya</taxon>
        <taxon>Basidiomycota</taxon>
        <taxon>Agaricomycotina</taxon>
        <taxon>Agaricomycetes</taxon>
        <taxon>Agaricomycetidae</taxon>
        <taxon>Agaricales</taxon>
        <taxon>Marasmiineae</taxon>
        <taxon>Omphalotaceae</taxon>
        <taxon>Collybiopsis</taxon>
        <taxon>Collybiopsis luxurians</taxon>
    </lineage>
</organism>
<sequence>MLRAKTLPAGVHTSVHVSKRLQTQVANHRYTEISSTNRSRTYSIPLHSNLDANRRPSAPTLTEPYRTSGASTEPHDDSKIDLLFLDSCNSTFTYTFSQPNAAEPFEAEPSVVTKLDEVQLNALKEWEPEIPAFSYEILRHEGLENAYNSESGCPCDKVKWKNEPLQMHRCVDCFEPVLCCKDCLLRSHESNPFHNIERWTGTYFESTSLHDLGLVLHLGHSLLLPCLAPSKIQAFTIIDINRIHRAAIRFSTLTAPQTAVTFKFLEFFQMLSFMSKVSAMEYYSTLERMTDNTGTDVPKNCSHEQSGVGYDGVDGSASGVLAVKCPACPHAGLNIPTDWWKDPERRWLNKVFFALDANFRLTRFNVSSEERDPALNKGRAYMVDDRVLQQHIATFQGHWPPEKSDCSDHDAIKLANRRGDHNLATTGLALATCARHDSIHARSGVDLRLGEEYILMDFALLLSIKNFPNLPVTVSYDIMCQYSKKLYQRIASYPSILHTPTPFPRYQLLVPKFHLAAHKQECIWSFSYNYAMGVGRTDATLIHDKALEAAKLRPKMVTAYLDASEGLDESTKTYWRNMVTEWEQDPDRKKKNPYQPQVREYTLHQICLELVREDEELIRNDLAAQAVSSRITRTQLICQGIELEEQQRRLRYDVAHIGNGATSLAQTKITERANNLHRKINAFSEVQALHMPVTVILRQQEQQRTPGNTAQAAYDLPLLLPSEVLLMGSSCDQVLLDYEWRLRYAAANDALEQMRKHLLSKNAVLGWKLRYGHGVREGNRSQNDVDRLNDKISACAARYRIHFKMIEKFSDKLGKVNWSNSLKSLRNEDIRSISRGKDNNPTGEGYVISSWIWNTPGVDHTDEENVAEFPLPLDPENVYN</sequence>
<evidence type="ECO:0000313" key="3">
    <source>
        <dbReference type="EMBL" id="KIK52663.1"/>
    </source>
</evidence>
<dbReference type="Proteomes" id="UP000053593">
    <property type="component" value="Unassembled WGS sequence"/>
</dbReference>
<feature type="region of interest" description="Disordered" evidence="1">
    <location>
        <begin position="34"/>
        <end position="75"/>
    </location>
</feature>
<dbReference type="EMBL" id="KN834839">
    <property type="protein sequence ID" value="KIK52663.1"/>
    <property type="molecule type" value="Genomic_DNA"/>
</dbReference>